<proteinExistence type="predicted"/>
<evidence type="ECO:0008006" key="4">
    <source>
        <dbReference type="Google" id="ProtNLM"/>
    </source>
</evidence>
<dbReference type="AlphaFoldDB" id="A0A7G6RJG5"/>
<feature type="transmembrane region" description="Helical" evidence="1">
    <location>
        <begin position="45"/>
        <end position="65"/>
    </location>
</feature>
<evidence type="ECO:0000313" key="2">
    <source>
        <dbReference type="EMBL" id="QND42397.1"/>
    </source>
</evidence>
<feature type="transmembrane region" description="Helical" evidence="1">
    <location>
        <begin position="6"/>
        <end position="25"/>
    </location>
</feature>
<organism evidence="2 3">
    <name type="scientific">Rhizobium leguminosarum bv. viciae</name>
    <dbReference type="NCBI Taxonomy" id="387"/>
    <lineage>
        <taxon>Bacteria</taxon>
        <taxon>Pseudomonadati</taxon>
        <taxon>Pseudomonadota</taxon>
        <taxon>Alphaproteobacteria</taxon>
        <taxon>Hyphomicrobiales</taxon>
        <taxon>Rhizobiaceae</taxon>
        <taxon>Rhizobium/Agrobacterium group</taxon>
        <taxon>Rhizobium</taxon>
    </lineage>
</organism>
<protein>
    <recommendedName>
        <fullName evidence="4">Transmembrane protein</fullName>
    </recommendedName>
</protein>
<keyword evidence="1" id="KW-0472">Membrane</keyword>
<name>A0A7G6RJG5_RHILV</name>
<evidence type="ECO:0000313" key="3">
    <source>
        <dbReference type="Proteomes" id="UP000515518"/>
    </source>
</evidence>
<keyword evidence="1" id="KW-1133">Transmembrane helix</keyword>
<reference evidence="3" key="1">
    <citation type="journal article" date="2020" name="Mol. Plant Microbe">
        <title>Rhizobial microsymbionts of the narrowly endemic Oxytropis species growing in Kamchatka are characterized by significant genetic diversity and possess a set of genes that are associated with T3SS and T6SS secretion systems and can affect the development of symbiosis.</title>
        <authorList>
            <person name="Safronova V."/>
            <person name="Guro P."/>
            <person name="Sazanova A."/>
            <person name="Kuznetsova I."/>
            <person name="Belimov A."/>
            <person name="Yakubov V."/>
            <person name="Chirak E."/>
            <person name="Afonin A."/>
            <person name="Gogolev Y."/>
            <person name="Andronov E."/>
            <person name="Tikhonovich I."/>
        </authorList>
    </citation>
    <scope>NUCLEOTIDE SEQUENCE [LARGE SCALE GENOMIC DNA]</scope>
    <source>
        <strain evidence="3">RCAM0610</strain>
    </source>
</reference>
<dbReference type="Proteomes" id="UP000515518">
    <property type="component" value="Chromosome"/>
</dbReference>
<dbReference type="EMBL" id="CP050549">
    <property type="protein sequence ID" value="QND42397.1"/>
    <property type="molecule type" value="Genomic_DNA"/>
</dbReference>
<gene>
    <name evidence="2" type="ORF">HB770_11750</name>
</gene>
<evidence type="ECO:0000256" key="1">
    <source>
        <dbReference type="SAM" id="Phobius"/>
    </source>
</evidence>
<accession>A0A7G6RJG5</accession>
<keyword evidence="1" id="KW-0812">Transmembrane</keyword>
<sequence>MGNIGYFIATASAIVILNIVASFMAQHIHPTLMSDGIGRRISYRFVFVSCFLVLIGLATIALLVLDGLGFRL</sequence>